<comment type="caution">
    <text evidence="3">The sequence shown here is derived from an EMBL/GenBank/DDBJ whole genome shotgun (WGS) entry which is preliminary data.</text>
</comment>
<evidence type="ECO:0008006" key="5">
    <source>
        <dbReference type="Google" id="ProtNLM"/>
    </source>
</evidence>
<proteinExistence type="predicted"/>
<evidence type="ECO:0000256" key="1">
    <source>
        <dbReference type="SAM" id="MobiDB-lite"/>
    </source>
</evidence>
<protein>
    <recommendedName>
        <fullName evidence="5">Secreted protein</fullName>
    </recommendedName>
</protein>
<feature type="compositionally biased region" description="Polar residues" evidence="1">
    <location>
        <begin position="63"/>
        <end position="86"/>
    </location>
</feature>
<evidence type="ECO:0000256" key="2">
    <source>
        <dbReference type="SAM" id="SignalP"/>
    </source>
</evidence>
<feature type="region of interest" description="Disordered" evidence="1">
    <location>
        <begin position="44"/>
        <end position="86"/>
    </location>
</feature>
<reference evidence="4" key="1">
    <citation type="submission" date="2023-07" db="EMBL/GenBank/DDBJ databases">
        <title>Dyadobacter sp. nov 'subterranea' isolated from contaminted grondwater.</title>
        <authorList>
            <person name="Szabo I."/>
            <person name="Al-Omari J."/>
            <person name="Szerdahelyi S.G."/>
            <person name="Rado J."/>
        </authorList>
    </citation>
    <scope>NUCLEOTIDE SEQUENCE [LARGE SCALE GENOMIC DNA]</scope>
    <source>
        <strain evidence="4">UP-52</strain>
    </source>
</reference>
<sequence length="86" mass="9065">MKKLKFDLLFAAALMLGGGLAVAHSATTVANTVFYNDAAEGQPEHWQPVPSGRTVSCDENPDNECTQTRNESGIVISSQAGDASLL</sequence>
<accession>A0ABR9WD07</accession>
<feature type="chain" id="PRO_5046108917" description="Secreted protein" evidence="2">
    <location>
        <begin position="24"/>
        <end position="86"/>
    </location>
</feature>
<feature type="signal peptide" evidence="2">
    <location>
        <begin position="1"/>
        <end position="23"/>
    </location>
</feature>
<gene>
    <name evidence="3" type="ORF">IEE83_09550</name>
</gene>
<evidence type="ECO:0000313" key="3">
    <source>
        <dbReference type="EMBL" id="MBE9462124.1"/>
    </source>
</evidence>
<organism evidence="3 4">
    <name type="scientific">Dyadobacter subterraneus</name>
    <dbReference type="NCBI Taxonomy" id="2773304"/>
    <lineage>
        <taxon>Bacteria</taxon>
        <taxon>Pseudomonadati</taxon>
        <taxon>Bacteroidota</taxon>
        <taxon>Cytophagia</taxon>
        <taxon>Cytophagales</taxon>
        <taxon>Spirosomataceae</taxon>
        <taxon>Dyadobacter</taxon>
    </lineage>
</organism>
<keyword evidence="4" id="KW-1185">Reference proteome</keyword>
<name>A0ABR9WD07_9BACT</name>
<dbReference type="EMBL" id="JACYGY010000001">
    <property type="protein sequence ID" value="MBE9462124.1"/>
    <property type="molecule type" value="Genomic_DNA"/>
</dbReference>
<dbReference type="RefSeq" id="WP_194120349.1">
    <property type="nucleotide sequence ID" value="NZ_JACYGY010000001.1"/>
</dbReference>
<dbReference type="Proteomes" id="UP000634134">
    <property type="component" value="Unassembled WGS sequence"/>
</dbReference>
<keyword evidence="2" id="KW-0732">Signal</keyword>
<evidence type="ECO:0000313" key="4">
    <source>
        <dbReference type="Proteomes" id="UP000634134"/>
    </source>
</evidence>